<proteinExistence type="predicted"/>
<feature type="domain" description="RRM" evidence="2">
    <location>
        <begin position="80"/>
        <end position="142"/>
    </location>
</feature>
<dbReference type="Pfam" id="PF00076">
    <property type="entry name" value="RRM_1"/>
    <property type="match status" value="1"/>
</dbReference>
<dbReference type="VEuPathDB" id="FungiDB:RhiirFUN_026808"/>
<dbReference type="CDD" id="cd00590">
    <property type="entry name" value="RRM_SF"/>
    <property type="match status" value="1"/>
</dbReference>
<dbReference type="AlphaFoldDB" id="U9TH42"/>
<dbReference type="InterPro" id="IPR000504">
    <property type="entry name" value="RRM_dom"/>
</dbReference>
<evidence type="ECO:0000256" key="1">
    <source>
        <dbReference type="SAM" id="Coils"/>
    </source>
</evidence>
<feature type="coiled-coil region" evidence="1">
    <location>
        <begin position="267"/>
        <end position="298"/>
    </location>
</feature>
<dbReference type="EMBL" id="KI291201">
    <property type="protein sequence ID" value="ESA06757.1"/>
    <property type="molecule type" value="Genomic_DNA"/>
</dbReference>
<evidence type="ECO:0000259" key="2">
    <source>
        <dbReference type="Pfam" id="PF00076"/>
    </source>
</evidence>
<dbReference type="SUPFAM" id="SSF54928">
    <property type="entry name" value="RNA-binding domain, RBD"/>
    <property type="match status" value="1"/>
</dbReference>
<dbReference type="InterPro" id="IPR035979">
    <property type="entry name" value="RBD_domain_sf"/>
</dbReference>
<organism evidence="3">
    <name type="scientific">Rhizophagus irregularis (strain DAOM 181602 / DAOM 197198 / MUCL 43194)</name>
    <name type="common">Arbuscular mycorrhizal fungus</name>
    <name type="synonym">Glomus intraradices</name>
    <dbReference type="NCBI Taxonomy" id="747089"/>
    <lineage>
        <taxon>Eukaryota</taxon>
        <taxon>Fungi</taxon>
        <taxon>Fungi incertae sedis</taxon>
        <taxon>Mucoromycota</taxon>
        <taxon>Glomeromycotina</taxon>
        <taxon>Glomeromycetes</taxon>
        <taxon>Glomerales</taxon>
        <taxon>Glomeraceae</taxon>
        <taxon>Rhizophagus</taxon>
    </lineage>
</organism>
<sequence>MQNKELRAIFSRYGELEENGIHTKLKGIYTHAYITYKKEKSIEVFYKKWSIWALKEYLHVLPLNLSDEKRKERQQWCAKINGLPLGTTARDLQQFIEEIGGAICFIPKQPNNYKPLKYAYIYFFTQEDMEIAINNVYEFKRKQLEWSPPEDKSCHLCGYTNHLAKECDNKFTTERKNYTNRKQLLAQMHNTEIDKTTEKDHMQILRPSQNCSQNWDESDMNEWGDEEEFFTDRELNNNNIKNGTAKGGSIHDKRANKNSNQADIVTIKTQINEIATLLKDFKEEQNNMKNEFSEIKQKFNTKPVNTGKQKQVTFNENNKRAKMDSSSSENDNNDTILKLQEKMDKQDSVQSTLFIVTHLGQSIFGDYKEM</sequence>
<gene>
    <name evidence="3" type="ORF">GLOINDRAFT_33769</name>
</gene>
<dbReference type="InterPro" id="IPR012677">
    <property type="entry name" value="Nucleotide-bd_a/b_plait_sf"/>
</dbReference>
<name>U9TH42_RHIID</name>
<dbReference type="Gene3D" id="3.30.70.330">
    <property type="match status" value="1"/>
</dbReference>
<protein>
    <recommendedName>
        <fullName evidence="2">RRM domain-containing protein</fullName>
    </recommendedName>
</protein>
<reference evidence="3" key="1">
    <citation type="submission" date="2013-07" db="EMBL/GenBank/DDBJ databases">
        <title>The genome of an arbuscular mycorrhizal fungus provides insights into the evolution of the oldest plant symbiosis.</title>
        <authorList>
            <consortium name="DOE Joint Genome Institute"/>
            <person name="Tisserant E."/>
            <person name="Malbreil M."/>
            <person name="Kuo A."/>
            <person name="Kohler A."/>
            <person name="Symeonidi A."/>
            <person name="Balestrini R."/>
            <person name="Charron P."/>
            <person name="Duensing N."/>
            <person name="Frei-dit-Frey N."/>
            <person name="Gianinazzi-Pearson V."/>
            <person name="Gilbert B."/>
            <person name="Handa Y."/>
            <person name="Hijri M."/>
            <person name="Kaul R."/>
            <person name="Kawaguchi M."/>
            <person name="Krajinski F."/>
            <person name="Lammers P."/>
            <person name="Lapierre D."/>
            <person name="Masclaux F.G."/>
            <person name="Murat C."/>
            <person name="Morin E."/>
            <person name="Ndikumana S."/>
            <person name="Pagni M."/>
            <person name="Petitpierre D."/>
            <person name="Requena N."/>
            <person name="Rosikiewicz P."/>
            <person name="Riley R."/>
            <person name="Saito K."/>
            <person name="San Clemente H."/>
            <person name="Shapiro H."/>
            <person name="van Tuinen D."/>
            <person name="Becard G."/>
            <person name="Bonfante P."/>
            <person name="Paszkowski U."/>
            <person name="Shachar-Hill Y."/>
            <person name="Young J.P."/>
            <person name="Sanders I.R."/>
            <person name="Henrissat B."/>
            <person name="Rensing S.A."/>
            <person name="Grigoriev I.V."/>
            <person name="Corradi N."/>
            <person name="Roux C."/>
            <person name="Martin F."/>
        </authorList>
    </citation>
    <scope>NUCLEOTIDE SEQUENCE</scope>
    <source>
        <strain evidence="3">DAOM 197198</strain>
    </source>
</reference>
<keyword evidence="1" id="KW-0175">Coiled coil</keyword>
<dbReference type="HOGENOM" id="CLU_048781_0_0_1"/>
<evidence type="ECO:0000313" key="3">
    <source>
        <dbReference type="EMBL" id="ESA06757.1"/>
    </source>
</evidence>
<dbReference type="GO" id="GO:0003723">
    <property type="term" value="F:RNA binding"/>
    <property type="evidence" value="ECO:0007669"/>
    <property type="project" value="InterPro"/>
</dbReference>
<accession>U9TH42</accession>